<accession>A0AAN1XUY1</accession>
<sequence length="93" mass="10407">MLHVSDQQFLDAVARAKNDDDVLRWIREELQPSEAAIARMNAFIEHLEPRPEQQAHFDAMLQAADPGNTAVTRWVDLLDLEEGRLPKGSGAAT</sequence>
<reference evidence="2 3" key="1">
    <citation type="journal article" date="2022" name="ISME Commun">
        <title>Vulcanimicrobium alpinus gen. nov. sp. nov., the first cultivated representative of the candidate phylum 'Eremiobacterota', is a metabolically versatile aerobic anoxygenic phototroph.</title>
        <authorList>
            <person name="Yabe S."/>
            <person name="Muto K."/>
            <person name="Abe K."/>
            <person name="Yokota A."/>
            <person name="Staudigel H."/>
            <person name="Tebo B.M."/>
        </authorList>
    </citation>
    <scope>NUCLEOTIDE SEQUENCE [LARGE SCALE GENOMIC DNA]</scope>
    <source>
        <strain evidence="2 3">WC8-2</strain>
    </source>
</reference>
<dbReference type="Pfam" id="PF16798">
    <property type="entry name" value="DUF5069"/>
    <property type="match status" value="1"/>
</dbReference>
<gene>
    <name evidence="2" type="ORF">WPS_01570</name>
</gene>
<feature type="domain" description="DUF5069" evidence="1">
    <location>
        <begin position="2"/>
        <end position="84"/>
    </location>
</feature>
<keyword evidence="3" id="KW-1185">Reference proteome</keyword>
<protein>
    <recommendedName>
        <fullName evidence="1">DUF5069 domain-containing protein</fullName>
    </recommendedName>
</protein>
<dbReference type="InterPro" id="IPR031849">
    <property type="entry name" value="DUF5069"/>
</dbReference>
<evidence type="ECO:0000259" key="1">
    <source>
        <dbReference type="Pfam" id="PF16798"/>
    </source>
</evidence>
<name>A0AAN1XUY1_UNVUL</name>
<dbReference type="Proteomes" id="UP001317532">
    <property type="component" value="Chromosome"/>
</dbReference>
<evidence type="ECO:0000313" key="2">
    <source>
        <dbReference type="EMBL" id="BDE04881.1"/>
    </source>
</evidence>
<proteinExistence type="predicted"/>
<evidence type="ECO:0000313" key="3">
    <source>
        <dbReference type="Proteomes" id="UP001317532"/>
    </source>
</evidence>
<dbReference type="EMBL" id="AP025523">
    <property type="protein sequence ID" value="BDE04881.1"/>
    <property type="molecule type" value="Genomic_DNA"/>
</dbReference>
<dbReference type="AlphaFoldDB" id="A0AAN1XUY1"/>
<dbReference type="KEGG" id="vab:WPS_01570"/>
<organism evidence="2 3">
    <name type="scientific">Vulcanimicrobium alpinum</name>
    <dbReference type="NCBI Taxonomy" id="3016050"/>
    <lineage>
        <taxon>Bacteria</taxon>
        <taxon>Bacillati</taxon>
        <taxon>Vulcanimicrobiota</taxon>
        <taxon>Vulcanimicrobiia</taxon>
        <taxon>Vulcanimicrobiales</taxon>
        <taxon>Vulcanimicrobiaceae</taxon>
        <taxon>Vulcanimicrobium</taxon>
    </lineage>
</organism>